<dbReference type="SUPFAM" id="SSF82866">
    <property type="entry name" value="Multidrug efflux transporter AcrB transmembrane domain"/>
    <property type="match status" value="2"/>
</dbReference>
<dbReference type="Gene3D" id="3.30.2090.10">
    <property type="entry name" value="Multidrug efflux transporter AcrB TolC docking domain, DN and DC subdomains"/>
    <property type="match status" value="2"/>
</dbReference>
<evidence type="ECO:0000313" key="2">
    <source>
        <dbReference type="EMBL" id="PWJ43839.1"/>
    </source>
</evidence>
<dbReference type="Gene3D" id="3.30.70.1430">
    <property type="entry name" value="Multidrug efflux transporter AcrB pore domain"/>
    <property type="match status" value="2"/>
</dbReference>
<name>A0A315ZFA6_SEDFL</name>
<dbReference type="AlphaFoldDB" id="A0A315ZFA6"/>
<dbReference type="SUPFAM" id="SSF82693">
    <property type="entry name" value="Multidrug efflux transporter AcrB pore domain, PN1, PN2, PC1 and PC2 subdomains"/>
    <property type="match status" value="2"/>
</dbReference>
<evidence type="ECO:0000313" key="3">
    <source>
        <dbReference type="Proteomes" id="UP000245535"/>
    </source>
</evidence>
<dbReference type="Pfam" id="PF00873">
    <property type="entry name" value="ACR_tran"/>
    <property type="match status" value="1"/>
</dbReference>
<keyword evidence="3" id="KW-1185">Reference proteome</keyword>
<dbReference type="GO" id="GO:0005886">
    <property type="term" value="C:plasma membrane"/>
    <property type="evidence" value="ECO:0007669"/>
    <property type="project" value="TreeGrafter"/>
</dbReference>
<feature type="transmembrane region" description="Helical" evidence="1">
    <location>
        <begin position="358"/>
        <end position="378"/>
    </location>
</feature>
<feature type="transmembrane region" description="Helical" evidence="1">
    <location>
        <begin position="390"/>
        <end position="409"/>
    </location>
</feature>
<comment type="caution">
    <text evidence="2">The sequence shown here is derived from an EMBL/GenBank/DDBJ whole genome shotgun (WGS) entry which is preliminary data.</text>
</comment>
<dbReference type="PANTHER" id="PTHR32063">
    <property type="match status" value="1"/>
</dbReference>
<feature type="transmembrane region" description="Helical" evidence="1">
    <location>
        <begin position="333"/>
        <end position="351"/>
    </location>
</feature>
<dbReference type="Gene3D" id="3.30.70.1320">
    <property type="entry name" value="Multidrug efflux transporter AcrB pore domain like"/>
    <property type="match status" value="1"/>
</dbReference>
<feature type="transmembrane region" description="Helical" evidence="1">
    <location>
        <begin position="982"/>
        <end position="1003"/>
    </location>
</feature>
<feature type="transmembrane region" description="Helical" evidence="1">
    <location>
        <begin position="881"/>
        <end position="901"/>
    </location>
</feature>
<accession>A0A315ZFA6</accession>
<feature type="transmembrane region" description="Helical" evidence="1">
    <location>
        <begin position="855"/>
        <end position="874"/>
    </location>
</feature>
<reference evidence="2 3" key="1">
    <citation type="submission" date="2018-03" db="EMBL/GenBank/DDBJ databases">
        <title>Genomic Encyclopedia of Archaeal and Bacterial Type Strains, Phase II (KMG-II): from individual species to whole genera.</title>
        <authorList>
            <person name="Goeker M."/>
        </authorList>
    </citation>
    <scope>NUCLEOTIDE SEQUENCE [LARGE SCALE GENOMIC DNA]</scope>
    <source>
        <strain evidence="2 3">DSM 28229</strain>
    </source>
</reference>
<dbReference type="RefSeq" id="WP_109615373.1">
    <property type="nucleotide sequence ID" value="NZ_QGDO01000001.1"/>
</dbReference>
<dbReference type="GO" id="GO:0042910">
    <property type="term" value="F:xenobiotic transmembrane transporter activity"/>
    <property type="evidence" value="ECO:0007669"/>
    <property type="project" value="TreeGrafter"/>
</dbReference>
<evidence type="ECO:0000256" key="1">
    <source>
        <dbReference type="SAM" id="Phobius"/>
    </source>
</evidence>
<dbReference type="Proteomes" id="UP000245535">
    <property type="component" value="Unassembled WGS sequence"/>
</dbReference>
<keyword evidence="1" id="KW-1133">Transmembrane helix</keyword>
<dbReference type="Gene3D" id="3.30.70.1440">
    <property type="entry name" value="Multidrug efflux transporter AcrB pore domain"/>
    <property type="match status" value="1"/>
</dbReference>
<dbReference type="SUPFAM" id="SSF82714">
    <property type="entry name" value="Multidrug efflux transporter AcrB TolC docking domain, DN and DC subdomains"/>
    <property type="match status" value="2"/>
</dbReference>
<gene>
    <name evidence="2" type="ORF">BC781_101185</name>
</gene>
<feature type="transmembrane region" description="Helical" evidence="1">
    <location>
        <begin position="907"/>
        <end position="928"/>
    </location>
</feature>
<dbReference type="PANTHER" id="PTHR32063:SF18">
    <property type="entry name" value="CATION EFFLUX SYSTEM PROTEIN"/>
    <property type="match status" value="1"/>
</dbReference>
<dbReference type="Gene3D" id="1.20.1640.10">
    <property type="entry name" value="Multidrug efflux transporter AcrB transmembrane domain"/>
    <property type="match status" value="2"/>
</dbReference>
<dbReference type="EMBL" id="QGDO01000001">
    <property type="protein sequence ID" value="PWJ43839.1"/>
    <property type="molecule type" value="Genomic_DNA"/>
</dbReference>
<organism evidence="2 3">
    <name type="scientific">Sediminitomix flava</name>
    <dbReference type="NCBI Taxonomy" id="379075"/>
    <lineage>
        <taxon>Bacteria</taxon>
        <taxon>Pseudomonadati</taxon>
        <taxon>Bacteroidota</taxon>
        <taxon>Cytophagia</taxon>
        <taxon>Cytophagales</taxon>
        <taxon>Flammeovirgaceae</taxon>
        <taxon>Sediminitomix</taxon>
    </lineage>
</organism>
<feature type="transmembrane region" description="Helical" evidence="1">
    <location>
        <begin position="430"/>
        <end position="449"/>
    </location>
</feature>
<protein>
    <submittedName>
        <fullName evidence="2">Multidrug efflux pump subunit AcrB</fullName>
    </submittedName>
</protein>
<feature type="transmembrane region" description="Helical" evidence="1">
    <location>
        <begin position="461"/>
        <end position="484"/>
    </location>
</feature>
<dbReference type="InterPro" id="IPR001036">
    <property type="entry name" value="Acrflvin-R"/>
</dbReference>
<feature type="transmembrane region" description="Helical" evidence="1">
    <location>
        <begin position="956"/>
        <end position="976"/>
    </location>
</feature>
<keyword evidence="1" id="KW-0472">Membrane</keyword>
<dbReference type="InterPro" id="IPR027463">
    <property type="entry name" value="AcrB_DN_DC_subdom"/>
</dbReference>
<dbReference type="PRINTS" id="PR00702">
    <property type="entry name" value="ACRIFLAVINRP"/>
</dbReference>
<sequence>MLEKILNQKAMITVVLIAVLFGGLFAYQKIGKLEDAEIPFKTALVITAYPGASAHEVELEVTDVLEEAIQKLENIDFIESNSTPGMSMIEVNIRQTVKTDELPQLWDHLRRKVGDAQGHLPQGAYPTIVNDDFADTYGMFYAVSADGYSKAELTDYTEFIEKELLSVEGVRRSQIFGKQNESIEIRFSTEELAKLGINPMLIAMEMQNQGAIVNSGKIASGKDAIRLGVGNKLNKIEDIENLLISTQEGSSFRLGEIAKVQKSYFEPKREAMYFNDQQALALGLSNETGINVVELGERIDEKLAEVKAELPAGIEINTVYSQPERVDAAVQNFIWNLISSVGIVIAVLLFAMGMRSGLLISSGLVFTILATLICMLAIDLPLHRVTLSAIILAMGMLVDNSIVVADGILMDLKKGIEPKFAFVDTAKKTAIPLLGSTLVAILAFMPLALSPDMSGEFMSSLFSVLVISLALSWVFAMVQTPFMAKYFYKKQQSKSNSENDELYNGFIYKAFIETIKWSLKHKRLFVASSVLVLILSFGGFKFIKLGFFPSIAYDQFLIEYTLPQGSDIDAVERDIQKAQKHILTYDEVTKVTGSVGRPPVRYLLMRPMAMGGNNYAEFIVETTDKETVAKLIPELEAYFEKEFPESFVRILQYGAVFTDFETEMEFSGPDPAVLKDLAEQAKEILRKEELAVSITDNWLNESKVLKPIYDVEKAQKVGLTRNDMANSILVVTNGMPIGAIYEGKDQVPVVLRTNTPLASDLENIGNIPVWGQRSQASTPLAHIIDTLKLDWENEAVYRYNGKRALKVQCDVKDGHTPEELFASIKDDIEAIPLPDGYSLRWDGTVANAMKANKALATYLPLALGLMLVIIIGLFNNLKQPVIIFLIFPYAFIGVVLGFITTGATYDFMGIIGTLGLIGMMIKNAVVLLDEINLGIDEGKTQLQATIDASVSRMRPVMMASLTTILGMAPLLADAMFKSMSITIMFGLFVGTLIILILVPVFYAQFYKVDISPLKASKKEKEISHV</sequence>
<proteinExistence type="predicted"/>
<dbReference type="OrthoDB" id="9758234at2"/>
<keyword evidence="1" id="KW-0812">Transmembrane</keyword>